<dbReference type="SUPFAM" id="SSF53756">
    <property type="entry name" value="UDP-Glycosyltransferase/glycogen phosphorylase"/>
    <property type="match status" value="1"/>
</dbReference>
<dbReference type="UniPathway" id="UPA00378"/>
<comment type="subunit">
    <text evidence="11">Forms a heterotetramer with 2 subunits each of GtfA and GtfB. Part of the accessory SecA2/SecY2 protein translocation apparatus.</text>
</comment>
<keyword evidence="6 11" id="KW-0328">Glycosyltransferase</keyword>
<comment type="catalytic activity">
    <reaction evidence="10 11">
        <text>L-seryl-[protein] + UDP-N-acetyl-alpha-D-glucosamine = 3-O-[N-acetyl-alpha-D-glucosaminyl]-L-seryl-[protein] + UDP + H(+)</text>
        <dbReference type="Rhea" id="RHEA:59872"/>
        <dbReference type="Rhea" id="RHEA-COMP:9863"/>
        <dbReference type="Rhea" id="RHEA-COMP:15471"/>
        <dbReference type="ChEBI" id="CHEBI:15378"/>
        <dbReference type="ChEBI" id="CHEBI:29999"/>
        <dbReference type="ChEBI" id="CHEBI:57705"/>
        <dbReference type="ChEBI" id="CHEBI:58223"/>
        <dbReference type="ChEBI" id="CHEBI:143279"/>
    </reaction>
</comment>
<feature type="binding site" evidence="11">
    <location>
        <begin position="382"/>
        <end position="383"/>
    </location>
    <ligand>
        <name>UDP</name>
        <dbReference type="ChEBI" id="CHEBI:58223"/>
    </ligand>
</feature>
<evidence type="ECO:0000256" key="10">
    <source>
        <dbReference type="ARBA" id="ARBA00052053"/>
    </source>
</evidence>
<accession>A0A6N7V3E7</accession>
<keyword evidence="9 11" id="KW-0472">Membrane</keyword>
<dbReference type="Pfam" id="PF22145">
    <property type="entry name" value="GtfA_EBD"/>
    <property type="match status" value="1"/>
</dbReference>
<evidence type="ECO:0000313" key="14">
    <source>
        <dbReference type="EMBL" id="MSS56680.1"/>
    </source>
</evidence>
<dbReference type="Proteomes" id="UP000434241">
    <property type="component" value="Unassembled WGS sequence"/>
</dbReference>
<dbReference type="FunFam" id="3.40.50.2000:FF:000196">
    <property type="entry name" value="UDP-N-acetylglucosamine--peptide N-acetylglucosaminyltransferase GtfA subunit"/>
    <property type="match status" value="1"/>
</dbReference>
<dbReference type="NCBIfam" id="TIGR02918">
    <property type="entry name" value="accessory Sec system glycosyltransferase GtfA"/>
    <property type="match status" value="1"/>
</dbReference>
<evidence type="ECO:0000256" key="7">
    <source>
        <dbReference type="ARBA" id="ARBA00022679"/>
    </source>
</evidence>
<dbReference type="AlphaFoldDB" id="A0A6N7V3E7"/>
<dbReference type="Gene3D" id="3.40.50.2000">
    <property type="entry name" value="Glycogen Phosphorylase B"/>
    <property type="match status" value="2"/>
</dbReference>
<name>A0A6N7V3E7_9FIRM</name>
<dbReference type="EMBL" id="VUMR01000037">
    <property type="protein sequence ID" value="MSS56680.1"/>
    <property type="molecule type" value="Genomic_DNA"/>
</dbReference>
<dbReference type="PANTHER" id="PTHR12526:SF629">
    <property type="entry name" value="TEICHURONIC ACID BIOSYNTHESIS GLYCOSYLTRANSFERASE TUAH-RELATED"/>
    <property type="match status" value="1"/>
</dbReference>
<dbReference type="RefSeq" id="WP_154556266.1">
    <property type="nucleotide sequence ID" value="NZ_VUMR01000037.1"/>
</dbReference>
<comment type="function">
    <text evidence="11">Required for polymorphic O-glycosylation of the serine-rich repeat protein in this bacteria. Catalyzes the first step in glycosylation by transferring N-acetylglucosamine from UDP-GlcNAc to serine residues in the substrate protein. Part of the accessory SecA2/SecY2 system specifically required to export serine-rich repeat cell wall proteins usually encoded upstream in the same operon.</text>
</comment>
<evidence type="ECO:0000256" key="4">
    <source>
        <dbReference type="ARBA" id="ARBA00022475"/>
    </source>
</evidence>
<dbReference type="InterPro" id="IPR001296">
    <property type="entry name" value="Glyco_trans_1"/>
</dbReference>
<dbReference type="GO" id="GO:0017122">
    <property type="term" value="C:protein N-acetylglucosaminyltransferase complex"/>
    <property type="evidence" value="ECO:0007669"/>
    <property type="project" value="UniProtKB-UniRule"/>
</dbReference>
<keyword evidence="15" id="KW-1185">Reference proteome</keyword>
<protein>
    <recommendedName>
        <fullName evidence="11">UDP-N-acetylglucosamine--peptide N-acetylglucosaminyltransferase GtfA subunit</fullName>
        <ecNumber evidence="11">2.4.1.-</ecNumber>
    </recommendedName>
    <alternativeName>
        <fullName evidence="11">Glycosyltransferase GtfA</fullName>
    </alternativeName>
</protein>
<comment type="caution">
    <text evidence="14">The sequence shown here is derived from an EMBL/GenBank/DDBJ whole genome shotgun (WGS) entry which is preliminary data.</text>
</comment>
<comment type="pathway">
    <text evidence="2 11">Protein modification; protein glycosylation.</text>
</comment>
<dbReference type="InterPro" id="IPR014267">
    <property type="entry name" value="GtfA"/>
</dbReference>
<dbReference type="GO" id="GO:0005737">
    <property type="term" value="C:cytoplasm"/>
    <property type="evidence" value="ECO:0007669"/>
    <property type="project" value="UniProtKB-SubCell"/>
</dbReference>
<keyword evidence="5 11" id="KW-0963">Cytoplasm</keyword>
<evidence type="ECO:0000256" key="9">
    <source>
        <dbReference type="ARBA" id="ARBA00023136"/>
    </source>
</evidence>
<gene>
    <name evidence="11 14" type="primary">gtfA</name>
    <name evidence="14" type="ORF">FYJ55_07205</name>
</gene>
<evidence type="ECO:0000259" key="13">
    <source>
        <dbReference type="Pfam" id="PF22145"/>
    </source>
</evidence>
<keyword evidence="7 11" id="KW-0808">Transferase</keyword>
<evidence type="ECO:0000256" key="5">
    <source>
        <dbReference type="ARBA" id="ARBA00022490"/>
    </source>
</evidence>
<dbReference type="GO" id="GO:0000166">
    <property type="term" value="F:nucleotide binding"/>
    <property type="evidence" value="ECO:0007669"/>
    <property type="project" value="UniProtKB-KW"/>
</dbReference>
<feature type="domain" description="GtfA extended beta-sheet meander" evidence="13">
    <location>
        <begin position="94"/>
        <end position="189"/>
    </location>
</feature>
<evidence type="ECO:0000259" key="12">
    <source>
        <dbReference type="Pfam" id="PF00534"/>
    </source>
</evidence>
<evidence type="ECO:0000256" key="11">
    <source>
        <dbReference type="HAMAP-Rule" id="MF_01472"/>
    </source>
</evidence>
<dbReference type="GO" id="GO:0016757">
    <property type="term" value="F:glycosyltransferase activity"/>
    <property type="evidence" value="ECO:0007669"/>
    <property type="project" value="UniProtKB-UniRule"/>
</dbReference>
<dbReference type="GeneID" id="93159081"/>
<feature type="binding site" evidence="11">
    <location>
        <position position="240"/>
    </location>
    <ligand>
        <name>N-acetyl-D-glucosamine</name>
        <dbReference type="ChEBI" id="CHEBI:506227"/>
    </ligand>
</feature>
<sequence length="493" mass="57298">MIYNFNLGIGWASSGVEYAQIYRARMFRNIGVDAKFVFTDMFPQENIEHMTKNIGFEDSEVIWLYTFFTDFKTAPVTYTLSDLEKTFSNMEYTKSREGKICRYVFGGNNNFYTAYMVNDHDDFVHRVELVSNGFLIRKDYFTYGRVYSEYYAPLDNKAHLYHRRFFNVDGSVAYEEIIDDDRVMYKFKDKILCSKEEFVGYMVSQLHLTKDDVVLIDRSTDIGQSIIMNCKPARVGTVVHADHFSEKDTNEDYILWNNFYEYEFNMHKHIDFYICSTQAQSDLMIEQFEKYYGMKPCVYTIPVGSLPELKYPKKGRKPYSLITASRLASEKHVDWICKAVIQARAEVSNLQLDIYGEGVEREKIENIIRENNASSYIHLMGQHDLSEVYQNYEAYIAGSTSEGFGLTLMEAVGGGLPIIGFDVRYGNPTFIRDGENGYLISLPEEDKDKIEALRKGIVDLFKQDLVKCHEVSYEVAKDFLTSNVQEKWREAVC</sequence>
<dbReference type="EC" id="2.4.1.-" evidence="11"/>
<reference evidence="14 15" key="1">
    <citation type="submission" date="2019-08" db="EMBL/GenBank/DDBJ databases">
        <title>In-depth cultivation of the pig gut microbiome towards novel bacterial diversity and tailored functional studies.</title>
        <authorList>
            <person name="Wylensek D."/>
            <person name="Hitch T.C.A."/>
            <person name="Clavel T."/>
        </authorList>
    </citation>
    <scope>NUCLEOTIDE SEQUENCE [LARGE SCALE GENOMIC DNA]</scope>
    <source>
        <strain evidence="14 15">LKV-472-APC-3</strain>
    </source>
</reference>
<dbReference type="HAMAP" id="MF_01472">
    <property type="entry name" value="GtfA"/>
    <property type="match status" value="1"/>
</dbReference>
<evidence type="ECO:0000256" key="1">
    <source>
        <dbReference type="ARBA" id="ARBA00004236"/>
    </source>
</evidence>
<feature type="binding site" evidence="11">
    <location>
        <begin position="402"/>
        <end position="405"/>
    </location>
    <ligand>
        <name>N-acetyl-D-glucosamine</name>
        <dbReference type="ChEBI" id="CHEBI:506227"/>
    </ligand>
</feature>
<evidence type="ECO:0000256" key="8">
    <source>
        <dbReference type="ARBA" id="ARBA00022741"/>
    </source>
</evidence>
<proteinExistence type="inferred from homology"/>
<keyword evidence="8 11" id="KW-0547">Nucleotide-binding</keyword>
<comment type="subcellular location">
    <subcellularLocation>
        <location evidence="1 11">Cell membrane</location>
        <topology evidence="11">Peripheral membrane protein</topology>
    </subcellularLocation>
    <subcellularLocation>
        <location evidence="11">Cytoplasm</location>
    </subcellularLocation>
    <text evidence="11">Cell membrane association requires GtfB.</text>
</comment>
<evidence type="ECO:0000256" key="2">
    <source>
        <dbReference type="ARBA" id="ARBA00004922"/>
    </source>
</evidence>
<dbReference type="InterPro" id="IPR054396">
    <property type="entry name" value="GtfA_EBD"/>
</dbReference>
<comment type="similarity">
    <text evidence="3 11">Belongs to the glycosyltransferase group 1 family. Glycosyltransferase 4 subfamily.</text>
</comment>
<dbReference type="Pfam" id="PF00534">
    <property type="entry name" value="Glycos_transf_1"/>
    <property type="match status" value="1"/>
</dbReference>
<keyword evidence="4 11" id="KW-1003">Cell membrane</keyword>
<dbReference type="CDD" id="cd04949">
    <property type="entry name" value="GT4_GtfA-like"/>
    <property type="match status" value="1"/>
</dbReference>
<feature type="domain" description="Glycosyl transferase family 1" evidence="12">
    <location>
        <begin position="316"/>
        <end position="451"/>
    </location>
</feature>
<dbReference type="PANTHER" id="PTHR12526">
    <property type="entry name" value="GLYCOSYLTRANSFERASE"/>
    <property type="match status" value="1"/>
</dbReference>
<organism evidence="14 15">
    <name type="scientific">Holdemanella porci</name>
    <dbReference type="NCBI Taxonomy" id="2652276"/>
    <lineage>
        <taxon>Bacteria</taxon>
        <taxon>Bacillati</taxon>
        <taxon>Bacillota</taxon>
        <taxon>Erysipelotrichia</taxon>
        <taxon>Erysipelotrichales</taxon>
        <taxon>Erysipelotrichaceae</taxon>
        <taxon>Holdemanella</taxon>
    </lineage>
</organism>
<evidence type="ECO:0000256" key="3">
    <source>
        <dbReference type="ARBA" id="ARBA00009481"/>
    </source>
</evidence>
<dbReference type="GO" id="GO:0005886">
    <property type="term" value="C:plasma membrane"/>
    <property type="evidence" value="ECO:0007669"/>
    <property type="project" value="UniProtKB-SubCell"/>
</dbReference>
<feature type="binding site" evidence="11">
    <location>
        <begin position="15"/>
        <end position="18"/>
    </location>
    <ligand>
        <name>UDP</name>
        <dbReference type="ChEBI" id="CHEBI:58223"/>
    </ligand>
</feature>
<evidence type="ECO:0000313" key="15">
    <source>
        <dbReference type="Proteomes" id="UP000434241"/>
    </source>
</evidence>
<evidence type="ECO:0000256" key="6">
    <source>
        <dbReference type="ARBA" id="ARBA00022676"/>
    </source>
</evidence>